<reference evidence="2 3" key="1">
    <citation type="journal article" date="2020" name="Phytopathology">
        <title>A high-quality genome resource of Botrytis fragariae, a new and rapidly spreading fungal pathogen causing strawberry gray mold in the U.S.A.</title>
        <authorList>
            <person name="Wu Y."/>
            <person name="Saski C.A."/>
            <person name="Schnabel G."/>
            <person name="Xiao S."/>
            <person name="Hu M."/>
        </authorList>
    </citation>
    <scope>NUCLEOTIDE SEQUENCE [LARGE SCALE GENOMIC DNA]</scope>
    <source>
        <strain evidence="2 3">BVB16</strain>
    </source>
</reference>
<feature type="compositionally biased region" description="Basic residues" evidence="1">
    <location>
        <begin position="83"/>
        <end position="92"/>
    </location>
</feature>
<feature type="compositionally biased region" description="Basic and acidic residues" evidence="1">
    <location>
        <begin position="53"/>
        <end position="82"/>
    </location>
</feature>
<dbReference type="AlphaFoldDB" id="A0A8H6EEA4"/>
<organism evidence="2 3">
    <name type="scientific">Botrytis fragariae</name>
    <dbReference type="NCBI Taxonomy" id="1964551"/>
    <lineage>
        <taxon>Eukaryota</taxon>
        <taxon>Fungi</taxon>
        <taxon>Dikarya</taxon>
        <taxon>Ascomycota</taxon>
        <taxon>Pezizomycotina</taxon>
        <taxon>Leotiomycetes</taxon>
        <taxon>Helotiales</taxon>
        <taxon>Sclerotiniaceae</taxon>
        <taxon>Botrytis</taxon>
    </lineage>
</organism>
<dbReference type="RefSeq" id="XP_037187689.1">
    <property type="nucleotide sequence ID" value="XM_037342392.1"/>
</dbReference>
<evidence type="ECO:0000313" key="2">
    <source>
        <dbReference type="EMBL" id="KAF5868740.1"/>
    </source>
</evidence>
<protein>
    <submittedName>
        <fullName evidence="2">Putative transcription factor bzip protein</fullName>
    </submittedName>
</protein>
<gene>
    <name evidence="2" type="ORF">Bfra_012071</name>
</gene>
<evidence type="ECO:0000313" key="3">
    <source>
        <dbReference type="Proteomes" id="UP000531561"/>
    </source>
</evidence>
<evidence type="ECO:0000256" key="1">
    <source>
        <dbReference type="SAM" id="MobiDB-lite"/>
    </source>
</evidence>
<proteinExistence type="predicted"/>
<dbReference type="EMBL" id="JABFCT010000020">
    <property type="protein sequence ID" value="KAF5868740.1"/>
    <property type="molecule type" value="Genomic_DNA"/>
</dbReference>
<comment type="caution">
    <text evidence="2">The sequence shown here is derived from an EMBL/GenBank/DDBJ whole genome shotgun (WGS) entry which is preliminary data.</text>
</comment>
<dbReference type="OrthoDB" id="3552097at2759"/>
<keyword evidence="3" id="KW-1185">Reference proteome</keyword>
<accession>A0A8H6EEA4</accession>
<feature type="compositionally biased region" description="Basic and acidic residues" evidence="1">
    <location>
        <begin position="93"/>
        <end position="102"/>
    </location>
</feature>
<feature type="region of interest" description="Disordered" evidence="1">
    <location>
        <begin position="53"/>
        <end position="138"/>
    </location>
</feature>
<dbReference type="Proteomes" id="UP000531561">
    <property type="component" value="Unassembled WGS sequence"/>
</dbReference>
<sequence>MYPTKSRSLDVSWSDLYLFHLTSHPLEGALVQNKSMEAIMSSRLRSRLSRILGSDKEEGTMYEKINDAEKEIQSDRNDETKKNTHQSSRKRNRSVDSLERRRSCLLNLMRHNPRNDNLPAYSFTQTSCPSSSSRLPDQ</sequence>
<dbReference type="GeneID" id="59266084"/>
<feature type="compositionally biased region" description="Low complexity" evidence="1">
    <location>
        <begin position="122"/>
        <end position="138"/>
    </location>
</feature>
<name>A0A8H6EEA4_9HELO</name>